<dbReference type="Pfam" id="PF15928">
    <property type="entry name" value="DUF4746"/>
    <property type="match status" value="1"/>
</dbReference>
<evidence type="ECO:0000256" key="1">
    <source>
        <dbReference type="SAM" id="Coils"/>
    </source>
</evidence>
<feature type="region of interest" description="Disordered" evidence="2">
    <location>
        <begin position="418"/>
        <end position="443"/>
    </location>
</feature>
<keyword evidence="1" id="KW-0175">Coiled coil</keyword>
<keyword evidence="5" id="KW-1185">Reference proteome</keyword>
<comment type="caution">
    <text evidence="4">The sequence shown here is derived from an EMBL/GenBank/DDBJ whole genome shotgun (WGS) entry which is preliminary data.</text>
</comment>
<evidence type="ECO:0000256" key="2">
    <source>
        <dbReference type="SAM" id="MobiDB-lite"/>
    </source>
</evidence>
<dbReference type="AlphaFoldDB" id="A0AAV8XWL1"/>
<dbReference type="Proteomes" id="UP001162156">
    <property type="component" value="Unassembled WGS sequence"/>
</dbReference>
<name>A0AAV8XWL1_9CUCU</name>
<dbReference type="InterPro" id="IPR031827">
    <property type="entry name" value="DUF4746"/>
</dbReference>
<feature type="domain" description="DUF4746" evidence="3">
    <location>
        <begin position="237"/>
        <end position="384"/>
    </location>
</feature>
<organism evidence="4 5">
    <name type="scientific">Rhamnusium bicolor</name>
    <dbReference type="NCBI Taxonomy" id="1586634"/>
    <lineage>
        <taxon>Eukaryota</taxon>
        <taxon>Metazoa</taxon>
        <taxon>Ecdysozoa</taxon>
        <taxon>Arthropoda</taxon>
        <taxon>Hexapoda</taxon>
        <taxon>Insecta</taxon>
        <taxon>Pterygota</taxon>
        <taxon>Neoptera</taxon>
        <taxon>Endopterygota</taxon>
        <taxon>Coleoptera</taxon>
        <taxon>Polyphaga</taxon>
        <taxon>Cucujiformia</taxon>
        <taxon>Chrysomeloidea</taxon>
        <taxon>Cerambycidae</taxon>
        <taxon>Lepturinae</taxon>
        <taxon>Rhagiini</taxon>
        <taxon>Rhamnusium</taxon>
    </lineage>
</organism>
<proteinExistence type="predicted"/>
<feature type="region of interest" description="Disordered" evidence="2">
    <location>
        <begin position="376"/>
        <end position="406"/>
    </location>
</feature>
<feature type="coiled-coil region" evidence="1">
    <location>
        <begin position="69"/>
        <end position="103"/>
    </location>
</feature>
<protein>
    <recommendedName>
        <fullName evidence="3">DUF4746 domain-containing protein</fullName>
    </recommendedName>
</protein>
<evidence type="ECO:0000313" key="4">
    <source>
        <dbReference type="EMBL" id="KAJ8942898.1"/>
    </source>
</evidence>
<evidence type="ECO:0000259" key="3">
    <source>
        <dbReference type="Pfam" id="PF15928"/>
    </source>
</evidence>
<evidence type="ECO:0000313" key="5">
    <source>
        <dbReference type="Proteomes" id="UP001162156"/>
    </source>
</evidence>
<accession>A0AAV8XWL1</accession>
<dbReference type="EMBL" id="JANEYF010002731">
    <property type="protein sequence ID" value="KAJ8942898.1"/>
    <property type="molecule type" value="Genomic_DNA"/>
</dbReference>
<feature type="compositionally biased region" description="Acidic residues" evidence="2">
    <location>
        <begin position="376"/>
        <end position="395"/>
    </location>
</feature>
<sequence>MPFSTGWISPKCDNDPYLFQHGKMVNLLFGANVPKLTRILIEEIRKENMAHSGQKERDFMMEITDLTEEEQVRADAEEAIRLAAKAKEDAKKAKELLERRTLECQNMLNALSPIGNVIIFPNARTKYQEVLADLIQEAGVIIQQTEKVHISKEKLDELLYFAEEDELDELSIEILLSEEILFLLIKPEHGKEIENITDTLLTIVYGHSKQQPGDEGSAAQLLFEIKVDEETGDVSELRGIWTPPNQFVRAVTIKLFFSRFVLDFIIPEPGPTPDYLTVIFDHLKTSDAIQIMNQYPKEIMQYGFFTHDIPEEAEVVAKSIRKLEKCEQRTFKEKLVMQVSKKRSECILAFAQLGPAYISPNPKEGKRECEIFFPDDYESEEEVEEEGEGEDEATDEITQTGTQVEDYVPEVVAEVEAEGEVITAEEGDVVGVEGEPEAAEPAE</sequence>
<gene>
    <name evidence="4" type="ORF">NQ314_009873</name>
</gene>
<reference evidence="4" key="1">
    <citation type="journal article" date="2023" name="Insect Mol. Biol.">
        <title>Genome sequencing provides insights into the evolution of gene families encoding plant cell wall-degrading enzymes in longhorned beetles.</title>
        <authorList>
            <person name="Shin N.R."/>
            <person name="Okamura Y."/>
            <person name="Kirsch R."/>
            <person name="Pauchet Y."/>
        </authorList>
    </citation>
    <scope>NUCLEOTIDE SEQUENCE</scope>
    <source>
        <strain evidence="4">RBIC_L_NR</strain>
    </source>
</reference>